<dbReference type="Proteomes" id="UP001151760">
    <property type="component" value="Unassembled WGS sequence"/>
</dbReference>
<comment type="caution">
    <text evidence="1">The sequence shown here is derived from an EMBL/GenBank/DDBJ whole genome shotgun (WGS) entry which is preliminary data.</text>
</comment>
<reference evidence="1" key="1">
    <citation type="journal article" date="2022" name="Int. J. Mol. Sci.">
        <title>Draft Genome of Tanacetum Coccineum: Genomic Comparison of Closely Related Tanacetum-Family Plants.</title>
        <authorList>
            <person name="Yamashiro T."/>
            <person name="Shiraishi A."/>
            <person name="Nakayama K."/>
            <person name="Satake H."/>
        </authorList>
    </citation>
    <scope>NUCLEOTIDE SEQUENCE</scope>
</reference>
<gene>
    <name evidence="1" type="ORF">Tco_1019510</name>
</gene>
<protein>
    <submittedName>
        <fullName evidence="1">Uncharacterized protein</fullName>
    </submittedName>
</protein>
<accession>A0ABQ5FXF4</accession>
<organism evidence="1 2">
    <name type="scientific">Tanacetum coccineum</name>
    <dbReference type="NCBI Taxonomy" id="301880"/>
    <lineage>
        <taxon>Eukaryota</taxon>
        <taxon>Viridiplantae</taxon>
        <taxon>Streptophyta</taxon>
        <taxon>Embryophyta</taxon>
        <taxon>Tracheophyta</taxon>
        <taxon>Spermatophyta</taxon>
        <taxon>Magnoliopsida</taxon>
        <taxon>eudicotyledons</taxon>
        <taxon>Gunneridae</taxon>
        <taxon>Pentapetalae</taxon>
        <taxon>asterids</taxon>
        <taxon>campanulids</taxon>
        <taxon>Asterales</taxon>
        <taxon>Asteraceae</taxon>
        <taxon>Asteroideae</taxon>
        <taxon>Anthemideae</taxon>
        <taxon>Anthemidinae</taxon>
        <taxon>Tanacetum</taxon>
    </lineage>
</organism>
<name>A0ABQ5FXF4_9ASTR</name>
<evidence type="ECO:0000313" key="2">
    <source>
        <dbReference type="Proteomes" id="UP001151760"/>
    </source>
</evidence>
<reference evidence="1" key="2">
    <citation type="submission" date="2022-01" db="EMBL/GenBank/DDBJ databases">
        <authorList>
            <person name="Yamashiro T."/>
            <person name="Shiraishi A."/>
            <person name="Satake H."/>
            <person name="Nakayama K."/>
        </authorList>
    </citation>
    <scope>NUCLEOTIDE SEQUENCE</scope>
</reference>
<proteinExistence type="predicted"/>
<sequence>MLNCWTILEAVLQHPSKSLESGGIANLAIIHGEVVIVEVGEMFYLRGCRGCRVKGGEDTHELVLRGLAELALKVVLHPVSQLRVEGDHHEEKVNEKRKINNFTPKLGITPIKEISTNREIKGDDASKP</sequence>
<keyword evidence="2" id="KW-1185">Reference proteome</keyword>
<evidence type="ECO:0000313" key="1">
    <source>
        <dbReference type="EMBL" id="GJT68030.1"/>
    </source>
</evidence>
<dbReference type="EMBL" id="BQNB010017862">
    <property type="protein sequence ID" value="GJT68030.1"/>
    <property type="molecule type" value="Genomic_DNA"/>
</dbReference>